<evidence type="ECO:0000313" key="5">
    <source>
        <dbReference type="EMBL" id="NMJ42719.1"/>
    </source>
</evidence>
<reference evidence="5 6" key="1">
    <citation type="submission" date="2020-03" db="EMBL/GenBank/DDBJ databases">
        <authorList>
            <person name="Sun Q."/>
        </authorList>
    </citation>
    <scope>NUCLEOTIDE SEQUENCE [LARGE SCALE GENOMIC DNA]</scope>
    <source>
        <strain evidence="5 6">JC162</strain>
    </source>
</reference>
<dbReference type="Proteomes" id="UP000548582">
    <property type="component" value="Unassembled WGS sequence"/>
</dbReference>
<dbReference type="Gene3D" id="3.40.30.10">
    <property type="entry name" value="Glutaredoxin"/>
    <property type="match status" value="1"/>
</dbReference>
<feature type="domain" description="GST C-terminal" evidence="4">
    <location>
        <begin position="86"/>
        <end position="215"/>
    </location>
</feature>
<dbReference type="PANTHER" id="PTHR44051:SF19">
    <property type="entry name" value="DISULFIDE-BOND OXIDOREDUCTASE YFCG"/>
    <property type="match status" value="1"/>
</dbReference>
<dbReference type="SUPFAM" id="SSF47616">
    <property type="entry name" value="GST C-terminal domain-like"/>
    <property type="match status" value="1"/>
</dbReference>
<dbReference type="InterPro" id="IPR036282">
    <property type="entry name" value="Glutathione-S-Trfase_C_sf"/>
</dbReference>
<dbReference type="SFLD" id="SFLDG01150">
    <property type="entry name" value="Main.1:_Beta-like"/>
    <property type="match status" value="1"/>
</dbReference>
<accession>A0A848EGK4</accession>
<evidence type="ECO:0000259" key="3">
    <source>
        <dbReference type="PROSITE" id="PS50404"/>
    </source>
</evidence>
<dbReference type="CDD" id="cd03047">
    <property type="entry name" value="GST_N_2"/>
    <property type="match status" value="1"/>
</dbReference>
<sequence length="215" mass="24438">MLTLWGRRSSFNVQKVAWLLGELGLPHRHIEAGGAHGGLGTPEFGRMNPHRKVPVIEEDGHVVWESHAILRYLAARHGAPRFWNDDPRLRSEADRWIDWSATSLQPHFLNGVFWGWYRTPEAQRDMTAVNRMIANCDGYMALLNAALATRPFLGGDELSLADIPAGTALYRWFTLEIPRAPAPHVEAWYARLQERPAYRSAVMVPYGELRGRLAY</sequence>
<dbReference type="Gene3D" id="1.20.1050.10">
    <property type="match status" value="1"/>
</dbReference>
<comment type="similarity">
    <text evidence="1">Belongs to the GST superfamily.</text>
</comment>
<name>A0A848EGK4_9PROT</name>
<keyword evidence="2 5" id="KW-0808">Transferase</keyword>
<dbReference type="SFLD" id="SFLDS00019">
    <property type="entry name" value="Glutathione_Transferase_(cytos"/>
    <property type="match status" value="1"/>
</dbReference>
<dbReference type="InterPro" id="IPR010987">
    <property type="entry name" value="Glutathione-S-Trfase_C-like"/>
</dbReference>
<evidence type="ECO:0000256" key="1">
    <source>
        <dbReference type="ARBA" id="ARBA00007409"/>
    </source>
</evidence>
<dbReference type="SFLD" id="SFLDG00358">
    <property type="entry name" value="Main_(cytGST)"/>
    <property type="match status" value="1"/>
</dbReference>
<dbReference type="Pfam" id="PF13417">
    <property type="entry name" value="GST_N_3"/>
    <property type="match status" value="1"/>
</dbReference>
<dbReference type="Pfam" id="PF13410">
    <property type="entry name" value="GST_C_2"/>
    <property type="match status" value="1"/>
</dbReference>
<dbReference type="RefSeq" id="WP_170054948.1">
    <property type="nucleotide sequence ID" value="NZ_JABBKX010000005.1"/>
</dbReference>
<dbReference type="EMBL" id="JABBKX010000005">
    <property type="protein sequence ID" value="NMJ42719.1"/>
    <property type="molecule type" value="Genomic_DNA"/>
</dbReference>
<protein>
    <submittedName>
        <fullName evidence="5">Glutathione S-transferase</fullName>
    </submittedName>
</protein>
<dbReference type="GO" id="GO:0016740">
    <property type="term" value="F:transferase activity"/>
    <property type="evidence" value="ECO:0007669"/>
    <property type="project" value="UniProtKB-KW"/>
</dbReference>
<proteinExistence type="inferred from homology"/>
<dbReference type="InterPro" id="IPR004045">
    <property type="entry name" value="Glutathione_S-Trfase_N"/>
</dbReference>
<dbReference type="InterPro" id="IPR036249">
    <property type="entry name" value="Thioredoxin-like_sf"/>
</dbReference>
<dbReference type="InterPro" id="IPR040079">
    <property type="entry name" value="Glutathione_S-Trfase"/>
</dbReference>
<dbReference type="SUPFAM" id="SSF52833">
    <property type="entry name" value="Thioredoxin-like"/>
    <property type="match status" value="1"/>
</dbReference>
<dbReference type="PROSITE" id="PS50405">
    <property type="entry name" value="GST_CTER"/>
    <property type="match status" value="1"/>
</dbReference>
<dbReference type="FunFam" id="3.40.30.10:FF:000039">
    <property type="entry name" value="Glutathione S-transferase domain"/>
    <property type="match status" value="1"/>
</dbReference>
<keyword evidence="6" id="KW-1185">Reference proteome</keyword>
<evidence type="ECO:0000313" key="6">
    <source>
        <dbReference type="Proteomes" id="UP000548582"/>
    </source>
</evidence>
<evidence type="ECO:0000256" key="2">
    <source>
        <dbReference type="ARBA" id="ARBA00022679"/>
    </source>
</evidence>
<dbReference type="PANTHER" id="PTHR44051">
    <property type="entry name" value="GLUTATHIONE S-TRANSFERASE-RELATED"/>
    <property type="match status" value="1"/>
</dbReference>
<dbReference type="AlphaFoldDB" id="A0A848EGK4"/>
<dbReference type="PROSITE" id="PS50404">
    <property type="entry name" value="GST_NTER"/>
    <property type="match status" value="1"/>
</dbReference>
<organism evidence="5 6">
    <name type="scientific">Neoroseomonas marina</name>
    <dbReference type="NCBI Taxonomy" id="1232220"/>
    <lineage>
        <taxon>Bacteria</taxon>
        <taxon>Pseudomonadati</taxon>
        <taxon>Pseudomonadota</taxon>
        <taxon>Alphaproteobacteria</taxon>
        <taxon>Acetobacterales</taxon>
        <taxon>Acetobacteraceae</taxon>
        <taxon>Neoroseomonas</taxon>
    </lineage>
</organism>
<gene>
    <name evidence="5" type="ORF">GWK16_15835</name>
</gene>
<feature type="domain" description="GST N-terminal" evidence="3">
    <location>
        <begin position="1"/>
        <end position="81"/>
    </location>
</feature>
<evidence type="ECO:0000259" key="4">
    <source>
        <dbReference type="PROSITE" id="PS50405"/>
    </source>
</evidence>
<comment type="caution">
    <text evidence="5">The sequence shown here is derived from an EMBL/GenBank/DDBJ whole genome shotgun (WGS) entry which is preliminary data.</text>
</comment>